<evidence type="ECO:0000256" key="1">
    <source>
        <dbReference type="ARBA" id="ARBA00022857"/>
    </source>
</evidence>
<dbReference type="AlphaFoldDB" id="A0ABD3HW64"/>
<dbReference type="Gene3D" id="3.90.180.10">
    <property type="entry name" value="Medium-chain alcohol dehydrogenases, catalytic domain"/>
    <property type="match status" value="1"/>
</dbReference>
<dbReference type="InterPro" id="IPR013149">
    <property type="entry name" value="ADH-like_C"/>
</dbReference>
<dbReference type="Proteomes" id="UP001633002">
    <property type="component" value="Unassembled WGS sequence"/>
</dbReference>
<dbReference type="Pfam" id="PF08240">
    <property type="entry name" value="ADH_N"/>
    <property type="match status" value="1"/>
</dbReference>
<dbReference type="GO" id="GO:0016491">
    <property type="term" value="F:oxidoreductase activity"/>
    <property type="evidence" value="ECO:0007669"/>
    <property type="project" value="UniProtKB-KW"/>
</dbReference>
<dbReference type="InterPro" id="IPR036291">
    <property type="entry name" value="NAD(P)-bd_dom_sf"/>
</dbReference>
<name>A0ABD3HW64_9MARC</name>
<feature type="domain" description="Enoyl reductase (ER)" evidence="3">
    <location>
        <begin position="46"/>
        <end position="360"/>
    </location>
</feature>
<dbReference type="Gene3D" id="3.40.50.720">
    <property type="entry name" value="NAD(P)-binding Rossmann-like Domain"/>
    <property type="match status" value="1"/>
</dbReference>
<proteinExistence type="predicted"/>
<evidence type="ECO:0000313" key="5">
    <source>
        <dbReference type="Proteomes" id="UP001633002"/>
    </source>
</evidence>
<dbReference type="InterPro" id="IPR011032">
    <property type="entry name" value="GroES-like_sf"/>
</dbReference>
<organism evidence="4 5">
    <name type="scientific">Riccia sorocarpa</name>
    <dbReference type="NCBI Taxonomy" id="122646"/>
    <lineage>
        <taxon>Eukaryota</taxon>
        <taxon>Viridiplantae</taxon>
        <taxon>Streptophyta</taxon>
        <taxon>Embryophyta</taxon>
        <taxon>Marchantiophyta</taxon>
        <taxon>Marchantiopsida</taxon>
        <taxon>Marchantiidae</taxon>
        <taxon>Marchantiales</taxon>
        <taxon>Ricciaceae</taxon>
        <taxon>Riccia</taxon>
    </lineage>
</organism>
<dbReference type="EMBL" id="JBJQOH010000002">
    <property type="protein sequence ID" value="KAL3695748.1"/>
    <property type="molecule type" value="Genomic_DNA"/>
</dbReference>
<dbReference type="CDD" id="cd05282">
    <property type="entry name" value="ETR_like"/>
    <property type="match status" value="1"/>
</dbReference>
<accession>A0ABD3HW64</accession>
<sequence length="363" mass="39963">MQRFLFSLQDEHPPSFALDSKGVRSNSEITMYRAVVQRGYDPEDPESTLEMVEKPIPAAAPGYVVVHITLRPINPTDLVNIRRGMIARHYSHPVTVGSEGFGIVHSLGEGVSLVKPGQRVVPLMWEEGRVGNGSWQEYVCLKEEMVVPVPDSISDETAAQFVVNPWSVIGMLHDLAVPEGEYLLQTAAGSVLGRQLIQLAKRKGIKTINLVRRPEQKAELEALGADEVICHTSEDVVSRVKEITGKKLAYGALDAVGGELTERVAASVRRGGQMFIYGVLSSPTATVGISDLFREVTVKGWILSNYFGLKKRRDMYIEEALDYLGTKVMEPLVGEKFDLSEFKQAIKKSEEAGKGGKVLLVSR</sequence>
<dbReference type="PANTHER" id="PTHR48106">
    <property type="entry name" value="QUINONE OXIDOREDUCTASE PIG3-RELATED"/>
    <property type="match status" value="1"/>
</dbReference>
<keyword evidence="2" id="KW-0560">Oxidoreductase</keyword>
<comment type="caution">
    <text evidence="4">The sequence shown here is derived from an EMBL/GenBank/DDBJ whole genome shotgun (WGS) entry which is preliminary data.</text>
</comment>
<dbReference type="Pfam" id="PF00107">
    <property type="entry name" value="ADH_zinc_N"/>
    <property type="match status" value="1"/>
</dbReference>
<gene>
    <name evidence="4" type="ORF">R1sor_009824</name>
</gene>
<keyword evidence="1" id="KW-0521">NADP</keyword>
<protein>
    <recommendedName>
        <fullName evidence="3">Enoyl reductase (ER) domain-containing protein</fullName>
    </recommendedName>
</protein>
<keyword evidence="5" id="KW-1185">Reference proteome</keyword>
<dbReference type="InterPro" id="IPR020843">
    <property type="entry name" value="ER"/>
</dbReference>
<dbReference type="InterPro" id="IPR013154">
    <property type="entry name" value="ADH-like_N"/>
</dbReference>
<evidence type="ECO:0000256" key="2">
    <source>
        <dbReference type="ARBA" id="ARBA00023002"/>
    </source>
</evidence>
<dbReference type="SUPFAM" id="SSF51735">
    <property type="entry name" value="NAD(P)-binding Rossmann-fold domains"/>
    <property type="match status" value="1"/>
</dbReference>
<evidence type="ECO:0000313" key="4">
    <source>
        <dbReference type="EMBL" id="KAL3695748.1"/>
    </source>
</evidence>
<evidence type="ECO:0000259" key="3">
    <source>
        <dbReference type="SMART" id="SM00829"/>
    </source>
</evidence>
<reference evidence="4 5" key="1">
    <citation type="submission" date="2024-09" db="EMBL/GenBank/DDBJ databases">
        <title>Chromosome-scale assembly of Riccia sorocarpa.</title>
        <authorList>
            <person name="Paukszto L."/>
        </authorList>
    </citation>
    <scope>NUCLEOTIDE SEQUENCE [LARGE SCALE GENOMIC DNA]</scope>
    <source>
        <strain evidence="4">LP-2024</strain>
        <tissue evidence="4">Aerial parts of the thallus</tissue>
    </source>
</reference>
<dbReference type="PANTHER" id="PTHR48106:SF2">
    <property type="entry name" value="ZN2+-BINDING DEHYDROGENASE"/>
    <property type="match status" value="1"/>
</dbReference>
<dbReference type="SMART" id="SM00829">
    <property type="entry name" value="PKS_ER"/>
    <property type="match status" value="1"/>
</dbReference>
<dbReference type="SUPFAM" id="SSF50129">
    <property type="entry name" value="GroES-like"/>
    <property type="match status" value="1"/>
</dbReference>